<evidence type="ECO:0000313" key="3">
    <source>
        <dbReference type="Proteomes" id="UP001234495"/>
    </source>
</evidence>
<keyword evidence="1" id="KW-0472">Membrane</keyword>
<keyword evidence="1" id="KW-0812">Transmembrane</keyword>
<comment type="caution">
    <text evidence="2">The sequence shown here is derived from an EMBL/GenBank/DDBJ whole genome shotgun (WGS) entry which is preliminary data.</text>
</comment>
<dbReference type="EMBL" id="JAUSUD010000001">
    <property type="protein sequence ID" value="MDQ0229154.1"/>
    <property type="molecule type" value="Genomic_DNA"/>
</dbReference>
<feature type="transmembrane region" description="Helical" evidence="1">
    <location>
        <begin position="62"/>
        <end position="84"/>
    </location>
</feature>
<feature type="transmembrane region" description="Helical" evidence="1">
    <location>
        <begin position="124"/>
        <end position="141"/>
    </location>
</feature>
<evidence type="ECO:0000256" key="1">
    <source>
        <dbReference type="SAM" id="Phobius"/>
    </source>
</evidence>
<accession>A0ABT9ZA75</accession>
<sequence length="158" mass="18584">MQTYIRLSLFLISWISVIFIPNKKKVFIKYLPVTLFSTVVVMCEIFYFSIHKLWKVKGGKKSLTQTTFLLLFGPYIVLTVWSFYLSKGKFLLYILINFVGDIIYAFPIVALFKKLNVFNIKVKSIYFFLLLITDALLNFVFQKVFEKIYPQPDELSNS</sequence>
<proteinExistence type="predicted"/>
<gene>
    <name evidence="2" type="ORF">J2S19_000404</name>
</gene>
<protein>
    <submittedName>
        <fullName evidence="2">Uncharacterized protein</fullName>
    </submittedName>
</protein>
<dbReference type="Proteomes" id="UP001234495">
    <property type="component" value="Unassembled WGS sequence"/>
</dbReference>
<feature type="transmembrane region" description="Helical" evidence="1">
    <location>
        <begin position="5"/>
        <end position="21"/>
    </location>
</feature>
<evidence type="ECO:0000313" key="2">
    <source>
        <dbReference type="EMBL" id="MDQ0229154.1"/>
    </source>
</evidence>
<feature type="transmembrane region" description="Helical" evidence="1">
    <location>
        <begin position="27"/>
        <end position="50"/>
    </location>
</feature>
<keyword evidence="3" id="KW-1185">Reference proteome</keyword>
<feature type="transmembrane region" description="Helical" evidence="1">
    <location>
        <begin position="90"/>
        <end position="112"/>
    </location>
</feature>
<keyword evidence="1" id="KW-1133">Transmembrane helix</keyword>
<name>A0ABT9ZA75_9BACI</name>
<reference evidence="2 3" key="1">
    <citation type="submission" date="2023-07" db="EMBL/GenBank/DDBJ databases">
        <title>Genomic Encyclopedia of Type Strains, Phase IV (KMG-IV): sequencing the most valuable type-strain genomes for metagenomic binning, comparative biology and taxonomic classification.</title>
        <authorList>
            <person name="Goeker M."/>
        </authorList>
    </citation>
    <scope>NUCLEOTIDE SEQUENCE [LARGE SCALE GENOMIC DNA]</scope>
    <source>
        <strain evidence="2 3">DSM 29005</strain>
    </source>
</reference>
<organism evidence="2 3">
    <name type="scientific">Metabacillus malikii</name>
    <dbReference type="NCBI Taxonomy" id="1504265"/>
    <lineage>
        <taxon>Bacteria</taxon>
        <taxon>Bacillati</taxon>
        <taxon>Bacillota</taxon>
        <taxon>Bacilli</taxon>
        <taxon>Bacillales</taxon>
        <taxon>Bacillaceae</taxon>
        <taxon>Metabacillus</taxon>
    </lineage>
</organism>